<reference evidence="1" key="2">
    <citation type="journal article" date="2015" name="Fish Shellfish Immunol.">
        <title>Early steps in the European eel (Anguilla anguilla)-Vibrio vulnificus interaction in the gills: Role of the RtxA13 toxin.</title>
        <authorList>
            <person name="Callol A."/>
            <person name="Pajuelo D."/>
            <person name="Ebbesson L."/>
            <person name="Teles M."/>
            <person name="MacKenzie S."/>
            <person name="Amaro C."/>
        </authorList>
    </citation>
    <scope>NUCLEOTIDE SEQUENCE</scope>
</reference>
<dbReference type="EMBL" id="GBXM01013776">
    <property type="protein sequence ID" value="JAH94801.1"/>
    <property type="molecule type" value="Transcribed_RNA"/>
</dbReference>
<dbReference type="AlphaFoldDB" id="A0A0E9WXC9"/>
<accession>A0A0E9WXC9</accession>
<protein>
    <submittedName>
        <fullName evidence="1">Uncharacterized protein</fullName>
    </submittedName>
</protein>
<name>A0A0E9WXC9_ANGAN</name>
<evidence type="ECO:0000313" key="1">
    <source>
        <dbReference type="EMBL" id="JAH94801.1"/>
    </source>
</evidence>
<sequence length="108" mass="12500">MGISQGCLTWPCHFRANDVRFYLGFKEKLFNDSANAAQIFCANQPILPSMFSSSFLLYAAPHLCYSHFQVHEKNRKRTFPISHSDMRQTAITMKCNCHKLTYLAPNFF</sequence>
<proteinExistence type="predicted"/>
<organism evidence="1">
    <name type="scientific">Anguilla anguilla</name>
    <name type="common">European freshwater eel</name>
    <name type="synonym">Muraena anguilla</name>
    <dbReference type="NCBI Taxonomy" id="7936"/>
    <lineage>
        <taxon>Eukaryota</taxon>
        <taxon>Metazoa</taxon>
        <taxon>Chordata</taxon>
        <taxon>Craniata</taxon>
        <taxon>Vertebrata</taxon>
        <taxon>Euteleostomi</taxon>
        <taxon>Actinopterygii</taxon>
        <taxon>Neopterygii</taxon>
        <taxon>Teleostei</taxon>
        <taxon>Anguilliformes</taxon>
        <taxon>Anguillidae</taxon>
        <taxon>Anguilla</taxon>
    </lineage>
</organism>
<reference evidence="1" key="1">
    <citation type="submission" date="2014-11" db="EMBL/GenBank/DDBJ databases">
        <authorList>
            <person name="Amaro Gonzalez C."/>
        </authorList>
    </citation>
    <scope>NUCLEOTIDE SEQUENCE</scope>
</reference>